<dbReference type="AlphaFoldDB" id="X0ZU89"/>
<organism evidence="1">
    <name type="scientific">marine sediment metagenome</name>
    <dbReference type="NCBI Taxonomy" id="412755"/>
    <lineage>
        <taxon>unclassified sequences</taxon>
        <taxon>metagenomes</taxon>
        <taxon>ecological metagenomes</taxon>
    </lineage>
</organism>
<protein>
    <submittedName>
        <fullName evidence="1">Uncharacterized protein</fullName>
    </submittedName>
</protein>
<dbReference type="EMBL" id="BART01007673">
    <property type="protein sequence ID" value="GAG61542.1"/>
    <property type="molecule type" value="Genomic_DNA"/>
</dbReference>
<accession>X0ZU89</accession>
<comment type="caution">
    <text evidence="1">The sequence shown here is derived from an EMBL/GenBank/DDBJ whole genome shotgun (WGS) entry which is preliminary data.</text>
</comment>
<reference evidence="1" key="1">
    <citation type="journal article" date="2014" name="Front. Microbiol.">
        <title>High frequency of phylogenetically diverse reductive dehalogenase-homologous genes in deep subseafloor sedimentary metagenomes.</title>
        <authorList>
            <person name="Kawai M."/>
            <person name="Futagami T."/>
            <person name="Toyoda A."/>
            <person name="Takaki Y."/>
            <person name="Nishi S."/>
            <person name="Hori S."/>
            <person name="Arai W."/>
            <person name="Tsubouchi T."/>
            <person name="Morono Y."/>
            <person name="Uchiyama I."/>
            <person name="Ito T."/>
            <person name="Fujiyama A."/>
            <person name="Inagaki F."/>
            <person name="Takami H."/>
        </authorList>
    </citation>
    <scope>NUCLEOTIDE SEQUENCE</scope>
    <source>
        <strain evidence="1">Expedition CK06-06</strain>
    </source>
</reference>
<gene>
    <name evidence="1" type="ORF">S01H4_17422</name>
</gene>
<evidence type="ECO:0000313" key="1">
    <source>
        <dbReference type="EMBL" id="GAG61542.1"/>
    </source>
</evidence>
<sequence length="73" mass="8499">MTEFLRLRNINTTGIMPKITAIDNIIHNIGFELPPELRWRYKKVTPTPKTKAKMMPNTMDFDLPSNRLIKNGD</sequence>
<proteinExistence type="predicted"/>
<name>X0ZU89_9ZZZZ</name>